<dbReference type="AlphaFoldDB" id="E9SCG4"/>
<dbReference type="EMBL" id="ADKM02000080">
    <property type="protein sequence ID" value="EGC03052.1"/>
    <property type="molecule type" value="Genomic_DNA"/>
</dbReference>
<dbReference type="STRING" id="246199.CUS_5878"/>
<proteinExistence type="predicted"/>
<name>E9SCG4_RUMAL</name>
<evidence type="ECO:0000313" key="2">
    <source>
        <dbReference type="Proteomes" id="UP000004259"/>
    </source>
</evidence>
<comment type="caution">
    <text evidence="1">The sequence shown here is derived from an EMBL/GenBank/DDBJ whole genome shotgun (WGS) entry which is preliminary data.</text>
</comment>
<keyword evidence="2" id="KW-1185">Reference proteome</keyword>
<sequence>MLGGCTIKPTAEEKLKPIPREYDDSVAEVVYSEPKTEYDDTEPDLGKPLVYKDFCVGSDFDFFEKMLGEKSYLYGYFFWNSYNDDGEWYRYPSFWARMYGNDNKEAVLAEYGVEEKPYDMSADKYYLHAIVTDQKGVINSVQHCDSYCEAFYPINTQSPPFEEYAHMRMYFDGDDLALCIMGMNYDVTLLSQCDWKKLLDYSELYSLRAASPEGERLIPRVMLKGMASYERLRTDLDYPVFDFENGYVSIQWYDYDGNETEGEGLLKSGLRLKYTLTDTGIDLELPDGGDSMSTYISYNKYLDAYELHDPYWRDNYGCTLMLGKAVQQKVGE</sequence>
<reference evidence="1 2" key="1">
    <citation type="submission" date="2011-02" db="EMBL/GenBank/DDBJ databases">
        <authorList>
            <person name="Nelson K.E."/>
            <person name="Sutton G."/>
            <person name="Torralba M."/>
            <person name="Durkin S."/>
            <person name="Harkins D."/>
            <person name="Montgomery R."/>
            <person name="Ziemer C."/>
            <person name="Klaassens E."/>
            <person name="Ocuiv P."/>
            <person name="Morrison M."/>
        </authorList>
    </citation>
    <scope>NUCLEOTIDE SEQUENCE [LARGE SCALE GENOMIC DNA]</scope>
    <source>
        <strain evidence="1 2">8</strain>
    </source>
</reference>
<protein>
    <submittedName>
        <fullName evidence="1">Uncharacterized protein</fullName>
    </submittedName>
</protein>
<gene>
    <name evidence="1" type="ORF">CUS_5878</name>
</gene>
<dbReference type="Proteomes" id="UP000004259">
    <property type="component" value="Unassembled WGS sequence"/>
</dbReference>
<accession>E9SCG4</accession>
<evidence type="ECO:0000313" key="1">
    <source>
        <dbReference type="EMBL" id="EGC03052.1"/>
    </source>
</evidence>
<organism evidence="1 2">
    <name type="scientific">Ruminococcus albus 8</name>
    <dbReference type="NCBI Taxonomy" id="246199"/>
    <lineage>
        <taxon>Bacteria</taxon>
        <taxon>Bacillati</taxon>
        <taxon>Bacillota</taxon>
        <taxon>Clostridia</taxon>
        <taxon>Eubacteriales</taxon>
        <taxon>Oscillospiraceae</taxon>
        <taxon>Ruminococcus</taxon>
    </lineage>
</organism>